<comment type="subunit">
    <text evidence="3">Homodimer.</text>
</comment>
<evidence type="ECO:0000256" key="3">
    <source>
        <dbReference type="ARBA" id="ARBA00011738"/>
    </source>
</evidence>
<evidence type="ECO:0000256" key="16">
    <source>
        <dbReference type="SAM" id="Phobius"/>
    </source>
</evidence>
<evidence type="ECO:0000256" key="12">
    <source>
        <dbReference type="ARBA" id="ARBA00044710"/>
    </source>
</evidence>
<dbReference type="InterPro" id="IPR005829">
    <property type="entry name" value="Sugar_transporter_CS"/>
</dbReference>
<sequence>MLGQEDDNTSMDITAAQPNANKKPTTGNVTPAEVAPLPSDAPQRKLNAYTLLILLAAILGGMIFGLDIGTAATMSNRYFRQEMGIPVLEPGQKDSDETTNQISQFTYIFHIATLVGAPFAGYITDRLGRKLVINLAAAIFLAGSIWQVLAGLISPDFAWESVILGRAVGGIGNGFILTMAPVYTAELAPAEWRGKSITFFQLAITIGIFVMAIYNERMEDVEWGWRLGIALQCIPCALIILLTVSVLPESPRWLIKMGRHDEAETALRKLAAGTPEADKAVSYEMNQIRAEVDAEESVGQGTFGELFQRENLPSLLCGAGVAFSQNVTGVNFFMSYATTLFNSLDLDPFTYDLGLKAVNVMATFIALPLIDRMGRKFLTVWGTFFTVVAFFLIGIVIVGTGVDVNVTDADSKTRSVQLFCVAMVFLFQVVFACTLGPLGWVVPSEAYPLRLRGVGMSFSVSSNIFTNIILGDVGYLAMYSATSLQAMMFICVGLNLVVTVPTVIFLQPETKGLSMEDLRKVFAYEKGGNAAKGHGTLAEFYSRNFKQTMQIFTCRAADTSMGMDRFKNAPNPSV</sequence>
<evidence type="ECO:0000256" key="15">
    <source>
        <dbReference type="SAM" id="MobiDB-lite"/>
    </source>
</evidence>
<dbReference type="PROSITE" id="PS00217">
    <property type="entry name" value="SUGAR_TRANSPORT_2"/>
    <property type="match status" value="1"/>
</dbReference>
<evidence type="ECO:0000313" key="19">
    <source>
        <dbReference type="Proteomes" id="UP000241890"/>
    </source>
</evidence>
<evidence type="ECO:0000256" key="5">
    <source>
        <dbReference type="ARBA" id="ARBA00022989"/>
    </source>
</evidence>
<evidence type="ECO:0000256" key="10">
    <source>
        <dbReference type="ARBA" id="ARBA00044662"/>
    </source>
</evidence>
<dbReference type="PROSITE" id="PS50850">
    <property type="entry name" value="MFS"/>
    <property type="match status" value="1"/>
</dbReference>
<dbReference type="PANTHER" id="PTHR48022:SF2">
    <property type="entry name" value="PLASTIDIC GLUCOSE TRANSPORTER 4"/>
    <property type="match status" value="1"/>
</dbReference>
<dbReference type="PROSITE" id="PS00216">
    <property type="entry name" value="SUGAR_TRANSPORT_1"/>
    <property type="match status" value="1"/>
</dbReference>
<dbReference type="PRINTS" id="PR00171">
    <property type="entry name" value="SUGRTRNSPORT"/>
</dbReference>
<dbReference type="InterPro" id="IPR003663">
    <property type="entry name" value="Sugar/inositol_transpt"/>
</dbReference>
<dbReference type="InterPro" id="IPR020846">
    <property type="entry name" value="MFS_dom"/>
</dbReference>
<evidence type="ECO:0000256" key="11">
    <source>
        <dbReference type="ARBA" id="ARBA00044668"/>
    </source>
</evidence>
<feature type="transmembrane region" description="Helical" evidence="16">
    <location>
        <begin position="131"/>
        <end position="150"/>
    </location>
</feature>
<feature type="transmembrane region" description="Helical" evidence="16">
    <location>
        <begin position="377"/>
        <end position="398"/>
    </location>
</feature>
<dbReference type="EMBL" id="BEYU01000001">
    <property type="protein sequence ID" value="GBG23922.1"/>
    <property type="molecule type" value="Genomic_DNA"/>
</dbReference>
<keyword evidence="19" id="KW-1185">Reference proteome</keyword>
<comment type="caution">
    <text evidence="18">The sequence shown here is derived from an EMBL/GenBank/DDBJ whole genome shotgun (WGS) entry which is preliminary data.</text>
</comment>
<dbReference type="AlphaFoldDB" id="A0A2R5FYU0"/>
<comment type="catalytic activity">
    <reaction evidence="8">
        <text>D-glucose(out) = D-glucose(in)</text>
        <dbReference type="Rhea" id="RHEA:60376"/>
        <dbReference type="ChEBI" id="CHEBI:4167"/>
    </reaction>
    <physiologicalReaction direction="left-to-right" evidence="8">
        <dbReference type="Rhea" id="RHEA:60377"/>
    </physiologicalReaction>
</comment>
<dbReference type="InterPro" id="IPR036259">
    <property type="entry name" value="MFS_trans_sf"/>
</dbReference>
<dbReference type="GO" id="GO:0016020">
    <property type="term" value="C:membrane"/>
    <property type="evidence" value="ECO:0007669"/>
    <property type="project" value="UniProtKB-SubCell"/>
</dbReference>
<comment type="catalytic activity">
    <reaction evidence="11">
        <text>D-glucosamine(out) = D-glucosamine(in)</text>
        <dbReference type="Rhea" id="RHEA:78423"/>
        <dbReference type="ChEBI" id="CHEBI:58723"/>
    </reaction>
    <physiologicalReaction direction="left-to-right" evidence="11">
        <dbReference type="Rhea" id="RHEA:78424"/>
    </physiologicalReaction>
</comment>
<evidence type="ECO:0000256" key="4">
    <source>
        <dbReference type="ARBA" id="ARBA00022692"/>
    </source>
</evidence>
<comment type="catalytic activity">
    <reaction evidence="7">
        <text>D-galactose(in) = D-galactose(out)</text>
        <dbReference type="Rhea" id="RHEA:34915"/>
        <dbReference type="ChEBI" id="CHEBI:4139"/>
    </reaction>
    <physiologicalReaction direction="right-to-left" evidence="7">
        <dbReference type="Rhea" id="RHEA:34917"/>
    </physiologicalReaction>
</comment>
<evidence type="ECO:0000313" key="18">
    <source>
        <dbReference type="EMBL" id="GBG23922.1"/>
    </source>
</evidence>
<dbReference type="InterPro" id="IPR050360">
    <property type="entry name" value="MFS_Sugar_Transporters"/>
</dbReference>
<evidence type="ECO:0000256" key="13">
    <source>
        <dbReference type="ARBA" id="ARBA00044780"/>
    </source>
</evidence>
<feature type="transmembrane region" description="Helical" evidence="16">
    <location>
        <begin position="162"/>
        <end position="185"/>
    </location>
</feature>
<keyword evidence="18" id="KW-0762">Sugar transport</keyword>
<feature type="transmembrane region" description="Helical" evidence="16">
    <location>
        <begin position="454"/>
        <end position="478"/>
    </location>
</feature>
<dbReference type="InterPro" id="IPR005828">
    <property type="entry name" value="MFS_sugar_transport-like"/>
</dbReference>
<organism evidence="18 19">
    <name type="scientific">Hondaea fermentalgiana</name>
    <dbReference type="NCBI Taxonomy" id="2315210"/>
    <lineage>
        <taxon>Eukaryota</taxon>
        <taxon>Sar</taxon>
        <taxon>Stramenopiles</taxon>
        <taxon>Bigyra</taxon>
        <taxon>Labyrinthulomycetes</taxon>
        <taxon>Thraustochytrida</taxon>
        <taxon>Thraustochytriidae</taxon>
        <taxon>Hondaea</taxon>
    </lineage>
</organism>
<feature type="transmembrane region" description="Helical" evidence="16">
    <location>
        <begin position="315"/>
        <end position="337"/>
    </location>
</feature>
<accession>A0A2R5FYU0</accession>
<feature type="transmembrane region" description="Helical" evidence="16">
    <location>
        <begin position="227"/>
        <end position="247"/>
    </location>
</feature>
<comment type="catalytic activity">
    <reaction evidence="10">
        <text>D-mannose(out) = D-mannose(in)</text>
        <dbReference type="Rhea" id="RHEA:78391"/>
        <dbReference type="ChEBI" id="CHEBI:4208"/>
    </reaction>
    <physiologicalReaction direction="left-to-right" evidence="10">
        <dbReference type="Rhea" id="RHEA:78392"/>
    </physiologicalReaction>
</comment>
<evidence type="ECO:0000256" key="7">
    <source>
        <dbReference type="ARBA" id="ARBA00044637"/>
    </source>
</evidence>
<keyword evidence="6 16" id="KW-0472">Membrane</keyword>
<dbReference type="SUPFAM" id="SSF103473">
    <property type="entry name" value="MFS general substrate transporter"/>
    <property type="match status" value="1"/>
</dbReference>
<evidence type="ECO:0000256" key="1">
    <source>
        <dbReference type="ARBA" id="ARBA00004141"/>
    </source>
</evidence>
<dbReference type="InParanoid" id="A0A2R5FYU0"/>
<comment type="catalytic activity">
    <reaction evidence="12">
        <text>D-fructose(out) = D-fructose(in)</text>
        <dbReference type="Rhea" id="RHEA:60372"/>
        <dbReference type="ChEBI" id="CHEBI:37721"/>
    </reaction>
    <physiologicalReaction direction="left-to-right" evidence="12">
        <dbReference type="Rhea" id="RHEA:60373"/>
    </physiologicalReaction>
</comment>
<dbReference type="Proteomes" id="UP000241890">
    <property type="component" value="Unassembled WGS sequence"/>
</dbReference>
<dbReference type="PANTHER" id="PTHR48022">
    <property type="entry name" value="PLASTIDIC GLUCOSE TRANSPORTER 4"/>
    <property type="match status" value="1"/>
</dbReference>
<feature type="compositionally biased region" description="Polar residues" evidence="15">
    <location>
        <begin position="10"/>
        <end position="29"/>
    </location>
</feature>
<evidence type="ECO:0000256" key="9">
    <source>
        <dbReference type="ARBA" id="ARBA00044656"/>
    </source>
</evidence>
<dbReference type="GO" id="GO:0005351">
    <property type="term" value="F:carbohydrate:proton symporter activity"/>
    <property type="evidence" value="ECO:0007669"/>
    <property type="project" value="TreeGrafter"/>
</dbReference>
<dbReference type="Pfam" id="PF00083">
    <property type="entry name" value="Sugar_tr"/>
    <property type="match status" value="1"/>
</dbReference>
<evidence type="ECO:0000256" key="2">
    <source>
        <dbReference type="ARBA" id="ARBA00010992"/>
    </source>
</evidence>
<comment type="catalytic activity">
    <reaction evidence="9">
        <text>D-xylose(out) = D-xylose(in)</text>
        <dbReference type="Rhea" id="RHEA:78427"/>
        <dbReference type="ChEBI" id="CHEBI:53455"/>
    </reaction>
    <physiologicalReaction direction="left-to-right" evidence="9">
        <dbReference type="Rhea" id="RHEA:78428"/>
    </physiologicalReaction>
</comment>
<feature type="transmembrane region" description="Helical" evidence="16">
    <location>
        <begin position="46"/>
        <end position="66"/>
    </location>
</feature>
<name>A0A2R5FYU0_9STRA</name>
<evidence type="ECO:0000259" key="17">
    <source>
        <dbReference type="PROSITE" id="PS50850"/>
    </source>
</evidence>
<evidence type="ECO:0000256" key="6">
    <source>
        <dbReference type="ARBA" id="ARBA00023136"/>
    </source>
</evidence>
<feature type="transmembrane region" description="Helical" evidence="16">
    <location>
        <begin position="418"/>
        <end position="442"/>
    </location>
</feature>
<comment type="similarity">
    <text evidence="2 14">Belongs to the major facilitator superfamily. Sugar transporter (TC 2.A.1.1) family.</text>
</comment>
<comment type="subcellular location">
    <subcellularLocation>
        <location evidence="1">Membrane</location>
        <topology evidence="1">Multi-pass membrane protein</topology>
    </subcellularLocation>
</comment>
<feature type="domain" description="Major facilitator superfamily (MFS) profile" evidence="17">
    <location>
        <begin position="53"/>
        <end position="511"/>
    </location>
</feature>
<keyword evidence="5 16" id="KW-1133">Transmembrane helix</keyword>
<keyword evidence="4 16" id="KW-0812">Transmembrane</keyword>
<dbReference type="OrthoDB" id="6339427at2759"/>
<feature type="transmembrane region" description="Helical" evidence="16">
    <location>
        <begin position="349"/>
        <end position="370"/>
    </location>
</feature>
<gene>
    <name evidence="18" type="ORF">FCC1311_001412</name>
</gene>
<keyword evidence="14" id="KW-0813">Transport</keyword>
<feature type="region of interest" description="Disordered" evidence="15">
    <location>
        <begin position="1"/>
        <end position="36"/>
    </location>
</feature>
<evidence type="ECO:0000256" key="14">
    <source>
        <dbReference type="RuleBase" id="RU003346"/>
    </source>
</evidence>
<dbReference type="Gene3D" id="1.20.1250.20">
    <property type="entry name" value="MFS general substrate transporter like domains"/>
    <property type="match status" value="1"/>
</dbReference>
<feature type="transmembrane region" description="Helical" evidence="16">
    <location>
        <begin position="197"/>
        <end position="215"/>
    </location>
</feature>
<feature type="transmembrane region" description="Helical" evidence="16">
    <location>
        <begin position="105"/>
        <end position="124"/>
    </location>
</feature>
<reference evidence="18 19" key="1">
    <citation type="submission" date="2017-12" db="EMBL/GenBank/DDBJ databases">
        <title>Sequencing, de novo assembly and annotation of complete genome of a new Thraustochytrid species, strain FCC1311.</title>
        <authorList>
            <person name="Sedici K."/>
            <person name="Godart F."/>
            <person name="Aiese Cigliano R."/>
            <person name="Sanseverino W."/>
            <person name="Barakat M."/>
            <person name="Ortet P."/>
            <person name="Marechal E."/>
            <person name="Cagnac O."/>
            <person name="Amato A."/>
        </authorList>
    </citation>
    <scope>NUCLEOTIDE SEQUENCE [LARGE SCALE GENOMIC DNA]</scope>
</reference>
<evidence type="ECO:0000256" key="8">
    <source>
        <dbReference type="ARBA" id="ARBA00044648"/>
    </source>
</evidence>
<feature type="transmembrane region" description="Helical" evidence="16">
    <location>
        <begin position="484"/>
        <end position="506"/>
    </location>
</feature>
<proteinExistence type="inferred from homology"/>
<dbReference type="NCBIfam" id="TIGR00879">
    <property type="entry name" value="SP"/>
    <property type="match status" value="1"/>
</dbReference>
<protein>
    <recommendedName>
        <fullName evidence="13">Hexose transporter 1</fullName>
    </recommendedName>
</protein>